<dbReference type="EMBL" id="LN609529">
    <property type="protein sequence ID" value="CEF67055.1"/>
    <property type="molecule type" value="Genomic_DNA"/>
</dbReference>
<dbReference type="CTD" id="36379420"/>
<organism evidence="3">
    <name type="scientific">Strongyloides ratti</name>
    <name type="common">Parasitic roundworm</name>
    <dbReference type="NCBI Taxonomy" id="34506"/>
    <lineage>
        <taxon>Eukaryota</taxon>
        <taxon>Metazoa</taxon>
        <taxon>Ecdysozoa</taxon>
        <taxon>Nematoda</taxon>
        <taxon>Chromadorea</taxon>
        <taxon>Rhabditida</taxon>
        <taxon>Tylenchina</taxon>
        <taxon>Panagrolaimomorpha</taxon>
        <taxon>Strongyloidoidea</taxon>
        <taxon>Strongyloididae</taxon>
        <taxon>Strongyloides</taxon>
    </lineage>
</organism>
<name>A0A090LHR0_STRRB</name>
<dbReference type="InterPro" id="IPR013087">
    <property type="entry name" value="Znf_C2H2_type"/>
</dbReference>
<reference evidence="5" key="2">
    <citation type="submission" date="2020-12" db="UniProtKB">
        <authorList>
            <consortium name="WormBaseParasite"/>
        </authorList>
    </citation>
    <scope>IDENTIFICATION</scope>
</reference>
<gene>
    <name evidence="3 5 6" type="ORF">SRAE_2000172000</name>
</gene>
<reference evidence="3 4" key="1">
    <citation type="submission" date="2014-09" db="EMBL/GenBank/DDBJ databases">
        <authorList>
            <person name="Martin A.A."/>
        </authorList>
    </citation>
    <scope>NUCLEOTIDE SEQUENCE</scope>
    <source>
        <strain evidence="4">ED321</strain>
        <strain evidence="3">ED321 Heterogonic</strain>
    </source>
</reference>
<evidence type="ECO:0000313" key="5">
    <source>
        <dbReference type="WBParaSite" id="SRAE_2000172000.1"/>
    </source>
</evidence>
<evidence type="ECO:0000256" key="1">
    <source>
        <dbReference type="SAM" id="Coils"/>
    </source>
</evidence>
<keyword evidence="1" id="KW-0175">Coiled coil</keyword>
<dbReference type="Proteomes" id="UP000035682">
    <property type="component" value="Unplaced"/>
</dbReference>
<dbReference type="WormBase" id="SRAE_2000172000">
    <property type="protein sequence ID" value="SRP09083"/>
    <property type="gene ID" value="WBGene00261926"/>
</dbReference>
<dbReference type="GeneID" id="36379420"/>
<dbReference type="RefSeq" id="XP_024506255.1">
    <property type="nucleotide sequence ID" value="XM_024652705.1"/>
</dbReference>
<dbReference type="WBParaSite" id="SRAE_2000172000.1">
    <property type="protein sequence ID" value="SRAE_2000172000.1"/>
    <property type="gene ID" value="WBGene00261926"/>
</dbReference>
<evidence type="ECO:0000313" key="3">
    <source>
        <dbReference type="EMBL" id="CEF67055.1"/>
    </source>
</evidence>
<protein>
    <submittedName>
        <fullName evidence="3 5">Zinc finger, C2H2-like domain-containing protein</fullName>
    </submittedName>
</protein>
<sequence>MLQKMAYTPNRQYNGAYYKPYSSERQNSFFKRDSIICPICENSEKSYTHKEYELHCVTISHIIRSANLYGESQTFFCNICEFKCFSKDDMIDHVNTLSHDENVESYQKNTKYKNLNNVPAKKRKIVEGTDSGIVVPTKCHGYHGNGETMTNLSKASTDGGFHVTRSVRNEVINKNDDKCNQISAPRFTVLNSKNVPGIRENNFAQKKRDASSENFNISFPKQAVPIKKTTNDETVNRKCSKEEILLKDDIDKNFKFVEENQISDLETITLFSTIYSSPSNDFNNMKSVDCIISSNEKLNNNDNKCGDVNEILNKKYENVGFNDLMDSLRNSHEYISEKEKEAQTIKKEKEEKEKELQRIIKEIDNRCQNIDKEINEKRKEVHFILDKLREIV</sequence>
<proteinExistence type="predicted"/>
<feature type="domain" description="C2H2-type" evidence="2">
    <location>
        <begin position="35"/>
        <end position="61"/>
    </location>
</feature>
<dbReference type="AlphaFoldDB" id="A0A090LHR0"/>
<evidence type="ECO:0000313" key="4">
    <source>
        <dbReference type="Proteomes" id="UP000035682"/>
    </source>
</evidence>
<feature type="coiled-coil region" evidence="1">
    <location>
        <begin position="335"/>
        <end position="380"/>
    </location>
</feature>
<accession>A0A090LHR0</accession>
<feature type="domain" description="C2H2-type" evidence="2">
    <location>
        <begin position="75"/>
        <end position="99"/>
    </location>
</feature>
<keyword evidence="4" id="KW-1185">Reference proteome</keyword>
<evidence type="ECO:0000259" key="2">
    <source>
        <dbReference type="SMART" id="SM00355"/>
    </source>
</evidence>
<evidence type="ECO:0000313" key="6">
    <source>
        <dbReference type="WormBase" id="SRAE_2000172000"/>
    </source>
</evidence>
<dbReference type="SMART" id="SM00355">
    <property type="entry name" value="ZnF_C2H2"/>
    <property type="match status" value="2"/>
</dbReference>